<keyword evidence="4" id="KW-1185">Reference proteome</keyword>
<dbReference type="Proteomes" id="UP000196485">
    <property type="component" value="Unassembled WGS sequence"/>
</dbReference>
<name>A0A1Y6L2C4_9GAMM</name>
<protein>
    <recommendedName>
        <fullName evidence="5">DUF559 domain-containing protein</fullName>
    </recommendedName>
</protein>
<dbReference type="EMBL" id="FYAH01000005">
    <property type="protein sequence ID" value="SMY17477.1"/>
    <property type="molecule type" value="Genomic_DNA"/>
</dbReference>
<feature type="domain" description="Treble clef zinc finger" evidence="1">
    <location>
        <begin position="105"/>
        <end position="157"/>
    </location>
</feature>
<organism evidence="3 4">
    <name type="scientific">Photobacterium aquimaris</name>
    <dbReference type="NCBI Taxonomy" id="512643"/>
    <lineage>
        <taxon>Bacteria</taxon>
        <taxon>Pseudomonadati</taxon>
        <taxon>Pseudomonadota</taxon>
        <taxon>Gammaproteobacteria</taxon>
        <taxon>Vibrionales</taxon>
        <taxon>Vibrionaceae</taxon>
        <taxon>Photobacterium</taxon>
    </lineage>
</organism>
<evidence type="ECO:0000259" key="2">
    <source>
        <dbReference type="Pfam" id="PF18741"/>
    </source>
</evidence>
<gene>
    <name evidence="3" type="ORF">PAQU9191_02784</name>
</gene>
<feature type="domain" description="Restriction endonuclease type II-like" evidence="2">
    <location>
        <begin position="334"/>
        <end position="395"/>
    </location>
</feature>
<proteinExistence type="predicted"/>
<feature type="domain" description="Treble clef zinc finger" evidence="1">
    <location>
        <begin position="471"/>
        <end position="527"/>
    </location>
</feature>
<evidence type="ECO:0000313" key="4">
    <source>
        <dbReference type="Proteomes" id="UP000196485"/>
    </source>
</evidence>
<evidence type="ECO:0000259" key="1">
    <source>
        <dbReference type="Pfam" id="PF14311"/>
    </source>
</evidence>
<dbReference type="InterPro" id="IPR049468">
    <property type="entry name" value="Restrct_endonuc-II-like_dom"/>
</dbReference>
<evidence type="ECO:0008006" key="5">
    <source>
        <dbReference type="Google" id="ProtNLM"/>
    </source>
</evidence>
<evidence type="ECO:0000313" key="3">
    <source>
        <dbReference type="EMBL" id="SMY17477.1"/>
    </source>
</evidence>
<reference evidence="4" key="1">
    <citation type="submission" date="2017-06" db="EMBL/GenBank/DDBJ databases">
        <authorList>
            <person name="Rodrigo-Torres L."/>
            <person name="Arahal R. D."/>
            <person name="Lucena T."/>
        </authorList>
    </citation>
    <scope>NUCLEOTIDE SEQUENCE [LARGE SCALE GENOMIC DNA]</scope>
    <source>
        <strain evidence="4">type strain: CECT 9192</strain>
    </source>
</reference>
<accession>A0A1Y6L2C4</accession>
<dbReference type="AlphaFoldDB" id="A0A1Y6L2C4"/>
<dbReference type="Gene3D" id="3.40.960.10">
    <property type="entry name" value="VSR Endonuclease"/>
    <property type="match status" value="1"/>
</dbReference>
<dbReference type="InterPro" id="IPR025487">
    <property type="entry name" value="DUF4379"/>
</dbReference>
<dbReference type="Pfam" id="PF18741">
    <property type="entry name" value="MTES_1575"/>
    <property type="match status" value="1"/>
</dbReference>
<sequence>MACRCSEVPLLVERYSARNTVPLSQVTTGSNRCYWFNCLFCGEPVSLSPNYLCRYNTLKPHRICCKDAKCRSKQRILRNRDSFLISGRPSFASRFPQLVREFVRWVEPLYRGLLTLNDVPADTHKKAWWRCARKHYHVWPARLGNRNRFPHCPFCPGGDRTHIRDSVYTLLKQQQWLGYLATEAHQQAKRIKVGTNITLPFTCRRCGVERYRTYQQFANCSGCADCADSAGPRRANCRAEQGTVADHDWLAKQYCYDQPGLDPTKRNSEPPNRVHVGYTKSVHWICPRGHYTMASPKARYHDGNLCRRCTHQQTSRTECLLYLEIQACLPDGDVIHRHQVEGVEVDIAILWQAKKIAIEYDGEHFHKKPEVAKRDRNKDETLRVAGWQVIRVREQGLSTLSSTPYTVLRETNALSNLLPDLRALLSLVGRLLSRPLSLPSALSQFDAAMYYFFQMVNIDAAESAAAKFPHLVSELDTERTPLRLDQLPPTYGESLPWRCIKDGCGHRWKTSLYKRTVENTRCPACANQVVTDKNSIQALYPDLAAYFDAPESIVPGSNKKTGLVCCYPHHMVDGQWIAEGSICGAPMTRTPVSVFKQLEQKGHIWLAKCNHPGHRRVTPAQLAERGRKIAINRLAHKKQRLMTTLGKDLLAELPDTVLTSLLAPEQMGLQCPDCGAMSLRGQCEARVLQQLVDDNGFLCLHCLGSGWQIHPSHALSRDVTFAHAETVVAALSERGWQVGPFPNRLGLSYHARENWLTAIWGEEHRVTLKLAEWREWLAQGMTGCPCADCQAESHAQAVVDDQAALLARLRQIYPTARLQAQHGSAYLFSCGCLELHNGQTLAHPPTQYNTQTVDKRLADGKHLCPVCAMLSGERISSVGKTLAMAQFLWAFHASLLGQQPLALPTLEDTPEAPTNTRLSTVKQRLVARCGVAEHGCSSGSYDNLLRPGHQGYCRRCLTEAGLNTCDELSVYRQSRNQDE</sequence>
<dbReference type="Pfam" id="PF14311">
    <property type="entry name" value="DUF4379"/>
    <property type="match status" value="2"/>
</dbReference>